<reference evidence="8 10" key="1">
    <citation type="submission" date="2008-03" db="EMBL/GenBank/DDBJ databases">
        <title>Annotation of Ixodes scapularis.</title>
        <authorList>
            <consortium name="Ixodes scapularis Genome Project Consortium"/>
            <person name="Caler E."/>
            <person name="Hannick L.I."/>
            <person name="Bidwell S."/>
            <person name="Joardar V."/>
            <person name="Thiagarajan M."/>
            <person name="Amedeo P."/>
            <person name="Galinsky K.J."/>
            <person name="Schobel S."/>
            <person name="Inman J."/>
            <person name="Hostetler J."/>
            <person name="Miller J."/>
            <person name="Hammond M."/>
            <person name="Megy K."/>
            <person name="Lawson D."/>
            <person name="Kodira C."/>
            <person name="Sutton G."/>
            <person name="Meyer J."/>
            <person name="Hill C.A."/>
            <person name="Birren B."/>
            <person name="Nene V."/>
            <person name="Collins F."/>
            <person name="Alarcon-Chaidez F."/>
            <person name="Wikel S."/>
            <person name="Strausberg R."/>
        </authorList>
    </citation>
    <scope>NUCLEOTIDE SEQUENCE [LARGE SCALE GENOMIC DNA]</scope>
    <source>
        <strain evidence="10">Wikel</strain>
        <strain evidence="8">Wikel colony</strain>
    </source>
</reference>
<dbReference type="VEuPathDB" id="VectorBase:ISCP_001875"/>
<feature type="domain" description="ABC transporter" evidence="7">
    <location>
        <begin position="88"/>
        <end position="119"/>
    </location>
</feature>
<dbReference type="InParanoid" id="B7PIA4"/>
<dbReference type="EC" id="3.6.3.30" evidence="8"/>
<dbReference type="EMBL" id="ABJB010398926">
    <property type="status" value="NOT_ANNOTATED_CDS"/>
    <property type="molecule type" value="Genomic_DNA"/>
</dbReference>
<dbReference type="EnsemblMetazoa" id="ISCW004599-RA">
    <property type="protein sequence ID" value="ISCW004599-PA"/>
    <property type="gene ID" value="ISCW004599"/>
</dbReference>
<dbReference type="Proteomes" id="UP000001555">
    <property type="component" value="Unassembled WGS sequence"/>
</dbReference>
<keyword evidence="8" id="KW-0378">Hydrolase</keyword>
<dbReference type="EMBL" id="ABJB010944008">
    <property type="status" value="NOT_ANNOTATED_CDS"/>
    <property type="molecule type" value="Genomic_DNA"/>
</dbReference>
<evidence type="ECO:0000313" key="8">
    <source>
        <dbReference type="EMBL" id="EEC06326.1"/>
    </source>
</evidence>
<dbReference type="PaxDb" id="6945-B7PIA4"/>
<dbReference type="HOGENOM" id="CLU_2052179_0_0_1"/>
<evidence type="ECO:0000256" key="6">
    <source>
        <dbReference type="ARBA" id="ARBA00023136"/>
    </source>
</evidence>
<reference evidence="9" key="2">
    <citation type="submission" date="2020-05" db="UniProtKB">
        <authorList>
            <consortium name="EnsemblMetazoa"/>
        </authorList>
    </citation>
    <scope>IDENTIFICATION</scope>
    <source>
        <strain evidence="9">wikel</strain>
    </source>
</reference>
<name>B7PIA4_IXOSC</name>
<dbReference type="PANTHER" id="PTHR48041:SF78">
    <property type="entry name" value="ABC TRANSPORTER EXPRESSED IN TRACHEA, ISOFORM A"/>
    <property type="match status" value="1"/>
</dbReference>
<evidence type="ECO:0000256" key="3">
    <source>
        <dbReference type="ARBA" id="ARBA00022448"/>
    </source>
</evidence>
<comment type="similarity">
    <text evidence="2">Belongs to the ABC transporter superfamily. ABCG family. Eye pigment precursor importer (TC 3.A.1.204) subfamily.</text>
</comment>
<dbReference type="Pfam" id="PF00005">
    <property type="entry name" value="ABC_tran"/>
    <property type="match status" value="1"/>
</dbReference>
<dbReference type="InterPro" id="IPR027417">
    <property type="entry name" value="P-loop_NTPase"/>
</dbReference>
<keyword evidence="4" id="KW-0812">Transmembrane</keyword>
<evidence type="ECO:0000313" key="9">
    <source>
        <dbReference type="EnsemblMetazoa" id="ISCW004599-PA"/>
    </source>
</evidence>
<dbReference type="GO" id="GO:0016887">
    <property type="term" value="F:ATP hydrolysis activity"/>
    <property type="evidence" value="ECO:0007669"/>
    <property type="project" value="InterPro"/>
</dbReference>
<proteinExistence type="inferred from homology"/>
<keyword evidence="5" id="KW-1133">Transmembrane helix</keyword>
<evidence type="ECO:0000259" key="7">
    <source>
        <dbReference type="Pfam" id="PF00005"/>
    </source>
</evidence>
<dbReference type="Gene3D" id="3.40.50.300">
    <property type="entry name" value="P-loop containing nucleotide triphosphate hydrolases"/>
    <property type="match status" value="1"/>
</dbReference>
<dbReference type="EMBL" id="ABJB010277589">
    <property type="status" value="NOT_ANNOTATED_CDS"/>
    <property type="molecule type" value="Genomic_DNA"/>
</dbReference>
<dbReference type="EMBL" id="ABJB010360167">
    <property type="status" value="NOT_ANNOTATED_CDS"/>
    <property type="molecule type" value="Genomic_DNA"/>
</dbReference>
<keyword evidence="3" id="KW-0813">Transport</keyword>
<evidence type="ECO:0000256" key="1">
    <source>
        <dbReference type="ARBA" id="ARBA00004141"/>
    </source>
</evidence>
<dbReference type="EMBL" id="ABJB010426449">
    <property type="status" value="NOT_ANNOTATED_CDS"/>
    <property type="molecule type" value="Genomic_DNA"/>
</dbReference>
<accession>B7PIA4</accession>
<evidence type="ECO:0000313" key="10">
    <source>
        <dbReference type="Proteomes" id="UP000001555"/>
    </source>
</evidence>
<dbReference type="AlphaFoldDB" id="B7PIA4"/>
<organism>
    <name type="scientific">Ixodes scapularis</name>
    <name type="common">Black-legged tick</name>
    <name type="synonym">Deer tick</name>
    <dbReference type="NCBI Taxonomy" id="6945"/>
    <lineage>
        <taxon>Eukaryota</taxon>
        <taxon>Metazoa</taxon>
        <taxon>Ecdysozoa</taxon>
        <taxon>Arthropoda</taxon>
        <taxon>Chelicerata</taxon>
        <taxon>Arachnida</taxon>
        <taxon>Acari</taxon>
        <taxon>Parasitiformes</taxon>
        <taxon>Ixodida</taxon>
        <taxon>Ixodoidea</taxon>
        <taxon>Ixodidae</taxon>
        <taxon>Ixodinae</taxon>
        <taxon>Ixodes</taxon>
    </lineage>
</organism>
<keyword evidence="10" id="KW-1185">Reference proteome</keyword>
<sequence>MDRDPVLLTVSKLDNGTPEGIENTGLKPVELSLMVKDFSRLMVEDQRSIASSIDSRNSGSRNFENIKVEWRNLRFTVNKGKETKTLVNNMSGIAKPGTLTAIMGPSGAGKTTLLNLLSGF</sequence>
<dbReference type="PANTHER" id="PTHR48041">
    <property type="entry name" value="ABC TRANSPORTER G FAMILY MEMBER 28"/>
    <property type="match status" value="1"/>
</dbReference>
<dbReference type="InterPro" id="IPR050352">
    <property type="entry name" value="ABCG_transporters"/>
</dbReference>
<dbReference type="EMBL" id="DS717989">
    <property type="protein sequence ID" value="EEC06326.1"/>
    <property type="molecule type" value="Genomic_DNA"/>
</dbReference>
<dbReference type="GO" id="GO:0005524">
    <property type="term" value="F:ATP binding"/>
    <property type="evidence" value="ECO:0007669"/>
    <property type="project" value="InterPro"/>
</dbReference>
<comment type="subcellular location">
    <subcellularLocation>
        <location evidence="1">Membrane</location>
        <topology evidence="1">Multi-pass membrane protein</topology>
    </subcellularLocation>
</comment>
<keyword evidence="6" id="KW-0472">Membrane</keyword>
<dbReference type="SUPFAM" id="SSF52540">
    <property type="entry name" value="P-loop containing nucleoside triphosphate hydrolases"/>
    <property type="match status" value="1"/>
</dbReference>
<dbReference type="OrthoDB" id="10042850at2759"/>
<dbReference type="EMBL" id="ABJB010837304">
    <property type="status" value="NOT_ANNOTATED_CDS"/>
    <property type="molecule type" value="Genomic_DNA"/>
</dbReference>
<gene>
    <name evidence="8" type="ORF">IscW_ISCW004599</name>
</gene>
<evidence type="ECO:0000256" key="4">
    <source>
        <dbReference type="ARBA" id="ARBA00022692"/>
    </source>
</evidence>
<dbReference type="VEuPathDB" id="VectorBase:ISCI004599"/>
<dbReference type="VEuPathDB" id="VectorBase:ISCW004599"/>
<dbReference type="STRING" id="6945.B7PIA4"/>
<dbReference type="GO" id="GO:0016020">
    <property type="term" value="C:membrane"/>
    <property type="evidence" value="ECO:0007669"/>
    <property type="project" value="UniProtKB-SubCell"/>
</dbReference>
<evidence type="ECO:0000256" key="5">
    <source>
        <dbReference type="ARBA" id="ARBA00022989"/>
    </source>
</evidence>
<dbReference type="InterPro" id="IPR003439">
    <property type="entry name" value="ABC_transporter-like_ATP-bd"/>
</dbReference>
<evidence type="ECO:0000256" key="2">
    <source>
        <dbReference type="ARBA" id="ARBA00005814"/>
    </source>
</evidence>
<protein>
    <submittedName>
        <fullName evidence="8 9">ABC transporter, putative</fullName>
        <ecNumber evidence="8">3.6.3.30</ecNumber>
    </submittedName>
</protein>